<feature type="compositionally biased region" description="Polar residues" evidence="1">
    <location>
        <begin position="31"/>
        <end position="40"/>
    </location>
</feature>
<protein>
    <submittedName>
        <fullName evidence="2">Uncharacterized protein</fullName>
    </submittedName>
</protein>
<feature type="region of interest" description="Disordered" evidence="1">
    <location>
        <begin position="89"/>
        <end position="113"/>
    </location>
</feature>
<feature type="region of interest" description="Disordered" evidence="1">
    <location>
        <begin position="1"/>
        <end position="42"/>
    </location>
</feature>
<comment type="caution">
    <text evidence="2">The sequence shown here is derived from an EMBL/GenBank/DDBJ whole genome shotgun (WGS) entry which is preliminary data.</text>
</comment>
<dbReference type="Proteomes" id="UP000314294">
    <property type="component" value="Unassembled WGS sequence"/>
</dbReference>
<gene>
    <name evidence="2" type="ORF">EYF80_017784</name>
</gene>
<proteinExistence type="predicted"/>
<feature type="compositionally biased region" description="Low complexity" evidence="1">
    <location>
        <begin position="89"/>
        <end position="105"/>
    </location>
</feature>
<evidence type="ECO:0000313" key="3">
    <source>
        <dbReference type="Proteomes" id="UP000314294"/>
    </source>
</evidence>
<keyword evidence="3" id="KW-1185">Reference proteome</keyword>
<reference evidence="2 3" key="1">
    <citation type="submission" date="2019-03" db="EMBL/GenBank/DDBJ databases">
        <title>First draft genome of Liparis tanakae, snailfish: a comprehensive survey of snailfish specific genes.</title>
        <authorList>
            <person name="Kim W."/>
            <person name="Song I."/>
            <person name="Jeong J.-H."/>
            <person name="Kim D."/>
            <person name="Kim S."/>
            <person name="Ryu S."/>
            <person name="Song J.Y."/>
            <person name="Lee S.K."/>
        </authorList>
    </citation>
    <scope>NUCLEOTIDE SEQUENCE [LARGE SCALE GENOMIC DNA]</scope>
    <source>
        <tissue evidence="2">Muscle</tissue>
    </source>
</reference>
<dbReference type="AlphaFoldDB" id="A0A4Z2I1Q4"/>
<name>A0A4Z2I1Q4_9TELE</name>
<sequence length="134" mass="14482">MAAQLSEDPSPCWPPSAPPGTRTRAEPTGPPSETGSTFQKQNKKLDLQAFQSGLKVFFLNAIRLHPFEKAVSPSVGKEGGCCDRLSALGLGGKNNNNNSAGAQKNNTHKTKRTMEDTRLDSGVIEQRLFESIKN</sequence>
<accession>A0A4Z2I1Q4</accession>
<dbReference type="EMBL" id="SRLO01000143">
    <property type="protein sequence ID" value="TNN71996.1"/>
    <property type="molecule type" value="Genomic_DNA"/>
</dbReference>
<organism evidence="2 3">
    <name type="scientific">Liparis tanakae</name>
    <name type="common">Tanaka's snailfish</name>
    <dbReference type="NCBI Taxonomy" id="230148"/>
    <lineage>
        <taxon>Eukaryota</taxon>
        <taxon>Metazoa</taxon>
        <taxon>Chordata</taxon>
        <taxon>Craniata</taxon>
        <taxon>Vertebrata</taxon>
        <taxon>Euteleostomi</taxon>
        <taxon>Actinopterygii</taxon>
        <taxon>Neopterygii</taxon>
        <taxon>Teleostei</taxon>
        <taxon>Neoteleostei</taxon>
        <taxon>Acanthomorphata</taxon>
        <taxon>Eupercaria</taxon>
        <taxon>Perciformes</taxon>
        <taxon>Cottioidei</taxon>
        <taxon>Cottales</taxon>
        <taxon>Liparidae</taxon>
        <taxon>Liparis</taxon>
    </lineage>
</organism>
<evidence type="ECO:0000256" key="1">
    <source>
        <dbReference type="SAM" id="MobiDB-lite"/>
    </source>
</evidence>
<evidence type="ECO:0000313" key="2">
    <source>
        <dbReference type="EMBL" id="TNN71996.1"/>
    </source>
</evidence>